<evidence type="ECO:0000313" key="3">
    <source>
        <dbReference type="Proteomes" id="UP000605970"/>
    </source>
</evidence>
<dbReference type="Proteomes" id="UP000605970">
    <property type="component" value="Unassembled WGS sequence"/>
</dbReference>
<gene>
    <name evidence="2" type="ORF">Mgra_00000378</name>
</gene>
<proteinExistence type="predicted"/>
<feature type="compositionally biased region" description="Basic and acidic residues" evidence="1">
    <location>
        <begin position="23"/>
        <end position="32"/>
    </location>
</feature>
<feature type="compositionally biased region" description="Pro residues" evidence="1">
    <location>
        <begin position="7"/>
        <end position="19"/>
    </location>
</feature>
<organism evidence="2 3">
    <name type="scientific">Meloidogyne graminicola</name>
    <dbReference type="NCBI Taxonomy" id="189291"/>
    <lineage>
        <taxon>Eukaryota</taxon>
        <taxon>Metazoa</taxon>
        <taxon>Ecdysozoa</taxon>
        <taxon>Nematoda</taxon>
        <taxon>Chromadorea</taxon>
        <taxon>Rhabditida</taxon>
        <taxon>Tylenchina</taxon>
        <taxon>Tylenchomorpha</taxon>
        <taxon>Tylenchoidea</taxon>
        <taxon>Meloidogynidae</taxon>
        <taxon>Meloidogyninae</taxon>
        <taxon>Meloidogyne</taxon>
    </lineage>
</organism>
<feature type="compositionally biased region" description="Acidic residues" evidence="1">
    <location>
        <begin position="41"/>
        <end position="59"/>
    </location>
</feature>
<feature type="region of interest" description="Disordered" evidence="1">
    <location>
        <begin position="1"/>
        <end position="136"/>
    </location>
</feature>
<feature type="compositionally biased region" description="Polar residues" evidence="1">
    <location>
        <begin position="66"/>
        <end position="93"/>
    </location>
</feature>
<evidence type="ECO:0000256" key="1">
    <source>
        <dbReference type="SAM" id="MobiDB-lite"/>
    </source>
</evidence>
<keyword evidence="3" id="KW-1185">Reference proteome</keyword>
<evidence type="ECO:0000313" key="2">
    <source>
        <dbReference type="EMBL" id="KAF7639937.1"/>
    </source>
</evidence>
<accession>A0A8T0A285</accession>
<dbReference type="AlphaFoldDB" id="A0A8T0A285"/>
<dbReference type="EMBL" id="JABEBT010000002">
    <property type="protein sequence ID" value="KAF7639937.1"/>
    <property type="molecule type" value="Genomic_DNA"/>
</dbReference>
<reference evidence="2" key="1">
    <citation type="journal article" date="2020" name="Ecol. Evol.">
        <title>Genome structure and content of the rice root-knot nematode (Meloidogyne graminicola).</title>
        <authorList>
            <person name="Phan N.T."/>
            <person name="Danchin E.G.J."/>
            <person name="Klopp C."/>
            <person name="Perfus-Barbeoch L."/>
            <person name="Kozlowski D.K."/>
            <person name="Koutsovoulos G.D."/>
            <person name="Lopez-Roques C."/>
            <person name="Bouchez O."/>
            <person name="Zahm M."/>
            <person name="Besnard G."/>
            <person name="Bellafiore S."/>
        </authorList>
    </citation>
    <scope>NUCLEOTIDE SEQUENCE</scope>
    <source>
        <strain evidence="2">VN-18</strain>
    </source>
</reference>
<sequence length="136" mass="15207">MMKLKEPPPQPPQNLPPSSPIIKQEEIKKERLFSTSSTSMNEEDDDDDEGMSDVDEEASALEQMMVSKQSIKIEPTTTNSSSIKMESVMSPQKVQKETKKSTISPTKTKKSILHEDLELSESSSGDDEIKNYFSGH</sequence>
<protein>
    <submittedName>
        <fullName evidence="2">EAF domain-containing protein</fullName>
    </submittedName>
</protein>
<name>A0A8T0A285_9BILA</name>
<comment type="caution">
    <text evidence="2">The sequence shown here is derived from an EMBL/GenBank/DDBJ whole genome shotgun (WGS) entry which is preliminary data.</text>
</comment>